<sequence>KCGRNEIQPNDVNFASLNLYKTKDFKREIQVQKSLNAQPLPAISNTAMHFGPVQKILIAPTLIDREMRPRSITPIEFSQCLNNSQ</sequence>
<name>A0AC34GM68_9BILA</name>
<evidence type="ECO:0000313" key="2">
    <source>
        <dbReference type="WBParaSite" id="ES5_v2.g30694.t1"/>
    </source>
</evidence>
<proteinExistence type="predicted"/>
<dbReference type="WBParaSite" id="ES5_v2.g30694.t1">
    <property type="protein sequence ID" value="ES5_v2.g30694.t1"/>
    <property type="gene ID" value="ES5_v2.g30694"/>
</dbReference>
<protein>
    <submittedName>
        <fullName evidence="2">Uncharacterized protein</fullName>
    </submittedName>
</protein>
<reference evidence="2" key="1">
    <citation type="submission" date="2022-11" db="UniProtKB">
        <authorList>
            <consortium name="WormBaseParasite"/>
        </authorList>
    </citation>
    <scope>IDENTIFICATION</scope>
</reference>
<dbReference type="Proteomes" id="UP000887579">
    <property type="component" value="Unplaced"/>
</dbReference>
<accession>A0AC34GM68</accession>
<evidence type="ECO:0000313" key="1">
    <source>
        <dbReference type="Proteomes" id="UP000887579"/>
    </source>
</evidence>
<organism evidence="1 2">
    <name type="scientific">Panagrolaimus sp. ES5</name>
    <dbReference type="NCBI Taxonomy" id="591445"/>
    <lineage>
        <taxon>Eukaryota</taxon>
        <taxon>Metazoa</taxon>
        <taxon>Ecdysozoa</taxon>
        <taxon>Nematoda</taxon>
        <taxon>Chromadorea</taxon>
        <taxon>Rhabditida</taxon>
        <taxon>Tylenchina</taxon>
        <taxon>Panagrolaimomorpha</taxon>
        <taxon>Panagrolaimoidea</taxon>
        <taxon>Panagrolaimidae</taxon>
        <taxon>Panagrolaimus</taxon>
    </lineage>
</organism>